<gene>
    <name evidence="6" type="primary">ALMS1</name>
    <name evidence="6" type="ORF">AV530_006232</name>
</gene>
<feature type="region of interest" description="Disordered" evidence="4">
    <location>
        <begin position="39"/>
        <end position="65"/>
    </location>
</feature>
<feature type="compositionally biased region" description="Basic and acidic residues" evidence="4">
    <location>
        <begin position="1246"/>
        <end position="1259"/>
    </location>
</feature>
<feature type="compositionally biased region" description="Low complexity" evidence="4">
    <location>
        <begin position="1318"/>
        <end position="1341"/>
    </location>
</feature>
<dbReference type="GO" id="GO:0008017">
    <property type="term" value="F:microtubule binding"/>
    <property type="evidence" value="ECO:0007669"/>
    <property type="project" value="TreeGrafter"/>
</dbReference>
<feature type="region of interest" description="Disordered" evidence="4">
    <location>
        <begin position="2649"/>
        <end position="2704"/>
    </location>
</feature>
<feature type="compositionally biased region" description="Polar residues" evidence="4">
    <location>
        <begin position="1277"/>
        <end position="1317"/>
    </location>
</feature>
<feature type="compositionally biased region" description="Low complexity" evidence="4">
    <location>
        <begin position="2454"/>
        <end position="2471"/>
    </location>
</feature>
<feature type="region of interest" description="Disordered" evidence="4">
    <location>
        <begin position="1111"/>
        <end position="1136"/>
    </location>
</feature>
<dbReference type="GO" id="GO:0005813">
    <property type="term" value="C:centrosome"/>
    <property type="evidence" value="ECO:0007669"/>
    <property type="project" value="UniProtKB-SubCell"/>
</dbReference>
<feature type="region of interest" description="Disordered" evidence="4">
    <location>
        <begin position="1246"/>
        <end position="1341"/>
    </location>
</feature>
<evidence type="ECO:0000313" key="7">
    <source>
        <dbReference type="Proteomes" id="UP000190648"/>
    </source>
</evidence>
<protein>
    <submittedName>
        <fullName evidence="6">Alstrom syndrome protein 1 isoform A</fullName>
    </submittedName>
</protein>
<proteinExistence type="predicted"/>
<feature type="region of interest" description="Disordered" evidence="4">
    <location>
        <begin position="1165"/>
        <end position="1195"/>
    </location>
</feature>
<evidence type="ECO:0000313" key="6">
    <source>
        <dbReference type="EMBL" id="OPJ89161.1"/>
    </source>
</evidence>
<dbReference type="STRING" id="372326.A0A1V4KXX8"/>
<evidence type="ECO:0000256" key="4">
    <source>
        <dbReference type="SAM" id="MobiDB-lite"/>
    </source>
</evidence>
<feature type="region of interest" description="Disordered" evidence="4">
    <location>
        <begin position="194"/>
        <end position="224"/>
    </location>
</feature>
<feature type="region of interest" description="Disordered" evidence="4">
    <location>
        <begin position="353"/>
        <end position="382"/>
    </location>
</feature>
<feature type="region of interest" description="Disordered" evidence="4">
    <location>
        <begin position="2424"/>
        <end position="2471"/>
    </location>
</feature>
<evidence type="ECO:0000256" key="1">
    <source>
        <dbReference type="ARBA" id="ARBA00004300"/>
    </source>
</evidence>
<dbReference type="Pfam" id="PF15309">
    <property type="entry name" value="ALMS_motif"/>
    <property type="match status" value="1"/>
</dbReference>
<feature type="region of interest" description="Disordered" evidence="4">
    <location>
        <begin position="2588"/>
        <end position="2608"/>
    </location>
</feature>
<sequence length="2845" mass="312208">MKGKILSLERSRAKKKGNLKERTVQSLTVYYPAAALGQPIATTPPARGWKEDSLSRSSSDTQASVTSGISLGEAIRQKTALNSGIEPWYQLPAEVDASCSTAASQTKLGLTCDRSDLTEFPMLEEGVLPSAEAPRRRFPGDPAHSLLLDIQDSQFSPCFPLLMYPTQGPRFSDETLLQRSEMDFVPLRGFPDVSGLSEEHREPSCVREAASPPDTETPADAPGDDFALSLHLPFRHLEPCDAACSGSLSQTSFSGHLEANEGWRNDTNEKALIPQTSDSLAKSASNVMLAKANRLNQTEASLVKQPCSTAGKEEYFSPDSNVPGLELLEEEKGFLRCDGFSSGENSFCKTALAENSRKSDRETQKEKGKMTEGESEGRTKQLEKLQEEKVFELDNSNGLSDDLRKDNCENSYAQGVFPAKISEIAKMSQEHGVDFNGSESLKLTAVPEELQGAFLDPQGKEPSPVVRFETEKVVPTVTSISDHAPNRLFVTDVETPSPSGGDAPVEVEPAVSELTISDFSIERGHKVTGISPSFNLVGDGSFSVHFAHPSYQSTPGILLKKNVKAAELGVLVMKSALQASPSCFSEETSGNSSPPVAVEKQHSLQCAPKESEEHFESLKLKYPHSGRIQSLPSLSFIDKVGAWNVKQPEETSDALTSCDPGGVSPGKKAYSDIASSSNRILSTQKSCRDPRDHLAASSRGTASLGSLHFHNEDLLLVHPLTRSQSDNVVNVSSKNMSLVEFIAPANSTEAVQPLEEKSNALGVSEHTLGFVTQKFVAEIVSESSGKDAESDSTGQNSDPKVVVSREVAQLLREDGNSPTFDQLTCAALENRSHNVDVPAGHVSADNFGDISPDSLNVPLSSGEGGQGNLGSTRCSSVLSRHFITSVKDENCIPIGAAALETPQKEELNIEERIPIYLRNLGIDQSPGTILTPFVPRGPIREVEFSPSELRTLKESTDTLTRTVRQPPGELPSAVEITQTSFNSSTSTLSTSIPMSSEVGSDILSPRELSPCFPRSFGDKPVSQDVMSLHELEIPVLLSVQPEAECSAASKLREPTQRPQSVSPACHSDGDGLMLLAKSLQDLLAKNESKDVDIGLQTWTAGSLAGVKNELEVDRGSRTSSVGSKRNKGQESDSFLQRTRSKQIRKLFAEAEEIADRWGDPGFSTVSCRETGESSPVLVRKESGPEGSRLGKDSVPQGQKILSRDEIVTRRSLQEEGTAVKPLNSRWENSFDVNLRNREEMMKEMTKEFRTGKSVGRSEPEGCSSATSDRNQPGFVSLAQSSGSSEVSTGITSELGNPSSSEPLSSVTDVTGRIQSVLSKSSAAGSKAGRIGGSDDSSSGDSLAAKVKNLLENPPSSEPLGSVTNVTGGFQSTLLPAALALDKAGDRRQSNDSSSGDSLAACVKNLLRNGSSAVPATQLQKSVDEDERKARAWLKLSLTSRSQESVSGFDDEDQRRTEEIKAELLLSAKKSTPAKDPWVRGLEATSERNRDQEQNTERFKAPRDKRFQTDRQTQAVKTKELLESSLGIVPFYRADPPACCLLKDTQLTSLSTIQTPHCNQHQTVETGHSDAAELHPPVQEEWDTCAVRSVAASDPQRDTDLPAQKQLWVKCSEDPTQQITSITFSSRKRLPSPLASLARSSGLTRDGLDGMMPSEVDSTGSEEQSHGSHHWERSWTCPLSPALACSVSAETPFAAEKDEFHHLSTDRNRIGAYRETDCLSEQDSGSIRAAKRQTLSAKNCDVPPQDVSEFGRHSARPGGLDCDIRFSQETNRFNEPHSRSSSQQDKSSSPAHSRLYGSLEGSGPAIQTDLLKDQIKLLEEEEKSRSDEVALIQKEVTTEQIGMSHLSPVHEILSTTSLSPSSPTKKVLSCVHITLSPKGNDSELRSHLNTANETRSWDKPVVNAPPVPLKTPEAASKLSTADFIPEDQRSSPFRTPGSLGDPCLVLPYVTSSELPLQSSERPQVLGSGGCNVKNIFSSVPARTGKSTSDAATQITTESPEKTTFSAEIYVNSPDSENAACRSSLQKARELPTNTTSSLNEVSSFPRQGDQPLLLPYKPAGSTGMYYVPYRKAESKIPPLGAETSAESSPSGSNDAPLPRFPTNLLHLRDENPPDIAAIDHKEGIYSKRVKPKLVWAEEQVIPLGASSEHTDHPKAVKTTHSLFKSARFYLHHPVPTGESFFLSNSELSEDSSGVGHPRPSSRAVLHSRKKAHRPQWLLSFCHKRESENEFFPLTAEADYSKNEELNVTASLENDTSGKEQLQPGRREAEQKAGRNYPLPCSQTTRVDETVEKDLPSRHQTNSSSGLDELWIKFLERQKRHQCHDFRRSGELSLVERLDRLARVLQNPIKHTLIPANSEKDVFDGGEQKIRLPEKNVSESTLEPDVEERPRITHDTNSFVELRKNRSSKKIISQVKKILEHQQYLETPSDTCSEPRLSGDHGTTISSTTSEWDVATQTEVETTTQSEGSSSGSTIDTARLIRAFGHERVRVSPRLSRLYCTIDHQKNRSEKRDKGSDKAVGVEYSKMASERHRKRKEIQNTISLSSDSTSAGSWGPSSALSTKRRTRMLNKGIQTGDLEIVNSATKKNTRDVGVTFPTPRCNQPHRRPQEPWHRVQGIFGESAGLVADHRAAGNKGISWFLQAEDLKSESRKENHANSFPGPGPAWFEPLSSTKPWREPLREKNWQEQQHSSGIQPEGPERAAENRPLRPLVKLTLQEALAVHRPDFISRSGERVKHLKLVMEERRMQSVLQAERQELFNPPEKRKGYRNASHVLSDRGFLMREKRRTVPKSEMFQRSKRIYEQLPEVQKKREEEKRKMEYDSYRQKAQLYKTKITNRVLGRKVPWN</sequence>
<feature type="compositionally biased region" description="Basic and acidic residues" evidence="4">
    <location>
        <begin position="355"/>
        <end position="382"/>
    </location>
</feature>
<feature type="compositionally biased region" description="Polar residues" evidence="4">
    <location>
        <begin position="2026"/>
        <end position="2044"/>
    </location>
</feature>
<dbReference type="Proteomes" id="UP000190648">
    <property type="component" value="Unassembled WGS sequence"/>
</dbReference>
<feature type="region of interest" description="Disordered" evidence="4">
    <location>
        <begin position="981"/>
        <end position="1000"/>
    </location>
</feature>
<name>A0A1V4KXX8_PATFA</name>
<feature type="compositionally biased region" description="Basic and acidic residues" evidence="4">
    <location>
        <begin position="2673"/>
        <end position="2683"/>
    </location>
</feature>
<feature type="region of interest" description="Disordered" evidence="4">
    <location>
        <begin position="1732"/>
        <end position="1802"/>
    </location>
</feature>
<keyword evidence="2" id="KW-0963">Cytoplasm</keyword>
<dbReference type="GO" id="GO:0005829">
    <property type="term" value="C:cytosol"/>
    <property type="evidence" value="ECO:0007669"/>
    <property type="project" value="TreeGrafter"/>
</dbReference>
<feature type="region of interest" description="Disordered" evidence="4">
    <location>
        <begin position="2026"/>
        <end position="2053"/>
    </location>
</feature>
<dbReference type="GO" id="GO:0046599">
    <property type="term" value="P:regulation of centriole replication"/>
    <property type="evidence" value="ECO:0007669"/>
    <property type="project" value="TreeGrafter"/>
</dbReference>
<feature type="region of interest" description="Disordered" evidence="4">
    <location>
        <begin position="2185"/>
        <end position="2207"/>
    </location>
</feature>
<feature type="compositionally biased region" description="Low complexity" evidence="4">
    <location>
        <begin position="1778"/>
        <end position="1792"/>
    </location>
</feature>
<evidence type="ECO:0000256" key="3">
    <source>
        <dbReference type="ARBA" id="ARBA00023212"/>
    </source>
</evidence>
<feature type="compositionally biased region" description="Basic and acidic residues" evidence="4">
    <location>
        <begin position="2284"/>
        <end position="2295"/>
    </location>
</feature>
<evidence type="ECO:0000256" key="2">
    <source>
        <dbReference type="ARBA" id="ARBA00022490"/>
    </source>
</evidence>
<feature type="compositionally biased region" description="Basic and acidic residues" evidence="4">
    <location>
        <begin position="1761"/>
        <end position="1777"/>
    </location>
</feature>
<dbReference type="GO" id="GO:0005814">
    <property type="term" value="C:centriole"/>
    <property type="evidence" value="ECO:0007669"/>
    <property type="project" value="TreeGrafter"/>
</dbReference>
<feature type="region of interest" description="Disordered" evidence="4">
    <location>
        <begin position="2540"/>
        <end position="2559"/>
    </location>
</feature>
<keyword evidence="7" id="KW-1185">Reference proteome</keyword>
<comment type="subcellular location">
    <subcellularLocation>
        <location evidence="1">Cytoplasm</location>
        <location evidence="1">Cytoskeleton</location>
        <location evidence="1">Microtubule organizing center</location>
        <location evidence="1">Centrosome</location>
    </subcellularLocation>
</comment>
<dbReference type="PANTHER" id="PTHR21553">
    <property type="entry name" value="ALMS1-RELATED"/>
    <property type="match status" value="1"/>
</dbReference>
<dbReference type="OrthoDB" id="6163239at2759"/>
<feature type="region of interest" description="Disordered" evidence="4">
    <location>
        <begin position="1637"/>
        <end position="1668"/>
    </location>
</feature>
<dbReference type="InterPro" id="IPR029299">
    <property type="entry name" value="ALMS_motif"/>
</dbReference>
<dbReference type="PANTHER" id="PTHR21553:SF22">
    <property type="entry name" value="CENTROSOME-ASSOCIATED PROTEIN ALMS1"/>
    <property type="match status" value="1"/>
</dbReference>
<comment type="caution">
    <text evidence="6">The sequence shown here is derived from an EMBL/GenBank/DDBJ whole genome shotgun (WGS) entry which is preliminary data.</text>
</comment>
<dbReference type="EMBL" id="LSYS01001360">
    <property type="protein sequence ID" value="OPJ89161.1"/>
    <property type="molecule type" value="Genomic_DNA"/>
</dbReference>
<evidence type="ECO:0000259" key="5">
    <source>
        <dbReference type="Pfam" id="PF15309"/>
    </source>
</evidence>
<feature type="region of interest" description="Disordered" evidence="4">
    <location>
        <begin position="1480"/>
        <end position="1513"/>
    </location>
</feature>
<feature type="compositionally biased region" description="Polar residues" evidence="4">
    <location>
        <begin position="2083"/>
        <end position="2092"/>
    </location>
</feature>
<reference evidence="6 7" key="1">
    <citation type="submission" date="2016-02" db="EMBL/GenBank/DDBJ databases">
        <title>Band-tailed pigeon sequencing and assembly.</title>
        <authorList>
            <person name="Soares A.E."/>
            <person name="Novak B.J."/>
            <person name="Rice E.S."/>
            <person name="O'Connell B."/>
            <person name="Chang D."/>
            <person name="Weber S."/>
            <person name="Shapiro B."/>
        </authorList>
    </citation>
    <scope>NUCLEOTIDE SEQUENCE [LARGE SCALE GENOMIC DNA]</scope>
    <source>
        <strain evidence="6">BTP2013</strain>
        <tissue evidence="6">Blood</tissue>
    </source>
</reference>
<feature type="compositionally biased region" description="Basic and acidic residues" evidence="4">
    <location>
        <begin position="1178"/>
        <end position="1191"/>
    </location>
</feature>
<feature type="compositionally biased region" description="Basic and acidic residues" evidence="4">
    <location>
        <begin position="1484"/>
        <end position="1508"/>
    </location>
</feature>
<feature type="region of interest" description="Disordered" evidence="4">
    <location>
        <begin position="2250"/>
        <end position="2301"/>
    </location>
</feature>
<organism evidence="6 7">
    <name type="scientific">Patagioenas fasciata monilis</name>
    <dbReference type="NCBI Taxonomy" id="372326"/>
    <lineage>
        <taxon>Eukaryota</taxon>
        <taxon>Metazoa</taxon>
        <taxon>Chordata</taxon>
        <taxon>Craniata</taxon>
        <taxon>Vertebrata</taxon>
        <taxon>Euteleostomi</taxon>
        <taxon>Archelosauria</taxon>
        <taxon>Archosauria</taxon>
        <taxon>Dinosauria</taxon>
        <taxon>Saurischia</taxon>
        <taxon>Theropoda</taxon>
        <taxon>Coelurosauria</taxon>
        <taxon>Aves</taxon>
        <taxon>Neognathae</taxon>
        <taxon>Neoaves</taxon>
        <taxon>Columbimorphae</taxon>
        <taxon>Columbiformes</taxon>
        <taxon>Columbidae</taxon>
        <taxon>Patagioenas</taxon>
    </lineage>
</organism>
<feature type="domain" description="ALMS motif" evidence="5">
    <location>
        <begin position="2710"/>
        <end position="2841"/>
    </location>
</feature>
<keyword evidence="3" id="KW-0206">Cytoskeleton</keyword>
<feature type="compositionally biased region" description="Polar residues" evidence="4">
    <location>
        <begin position="55"/>
        <end position="65"/>
    </location>
</feature>
<feature type="compositionally biased region" description="Low complexity" evidence="4">
    <location>
        <begin position="981"/>
        <end position="996"/>
    </location>
</feature>
<accession>A0A1V4KXX8</accession>
<feature type="compositionally biased region" description="Polar residues" evidence="4">
    <location>
        <begin position="2439"/>
        <end position="2449"/>
    </location>
</feature>
<feature type="region of interest" description="Disordered" evidence="4">
    <location>
        <begin position="2077"/>
        <end position="2103"/>
    </location>
</feature>